<name>A0ABP9KIZ1_9NOCA</name>
<evidence type="ECO:0000256" key="3">
    <source>
        <dbReference type="ARBA" id="ARBA00022989"/>
    </source>
</evidence>
<dbReference type="Proteomes" id="UP001500603">
    <property type="component" value="Unassembled WGS sequence"/>
</dbReference>
<proteinExistence type="predicted"/>
<keyword evidence="7" id="KW-1185">Reference proteome</keyword>
<dbReference type="RefSeq" id="WP_345497131.1">
    <property type="nucleotide sequence ID" value="NZ_BAABJM010000003.1"/>
</dbReference>
<keyword evidence="2 5" id="KW-0812">Transmembrane</keyword>
<gene>
    <name evidence="6" type="ORF">GCM10023318_40800</name>
</gene>
<keyword evidence="4 5" id="KW-0472">Membrane</keyword>
<evidence type="ECO:0000256" key="4">
    <source>
        <dbReference type="ARBA" id="ARBA00023136"/>
    </source>
</evidence>
<sequence>MTATPATPAAASPSKTRNRVLWVLQIVFGLFFIFVSALPKLFGVQSAVDSFDDIGFGQWFRYVTGIVELAGGIGLLVPRLSGLAAAGLSITTVLAAATQAFLLDAPGLAPFPLILAVLFAWIAYERRDTISGLGNLVRR</sequence>
<dbReference type="InterPro" id="IPR032808">
    <property type="entry name" value="DoxX"/>
</dbReference>
<protein>
    <recommendedName>
        <fullName evidence="8">DoxX family protein</fullName>
    </recommendedName>
</protein>
<accession>A0ABP9KIZ1</accession>
<evidence type="ECO:0000256" key="1">
    <source>
        <dbReference type="ARBA" id="ARBA00004141"/>
    </source>
</evidence>
<organism evidence="6 7">
    <name type="scientific">Nocardia callitridis</name>
    <dbReference type="NCBI Taxonomy" id="648753"/>
    <lineage>
        <taxon>Bacteria</taxon>
        <taxon>Bacillati</taxon>
        <taxon>Actinomycetota</taxon>
        <taxon>Actinomycetes</taxon>
        <taxon>Mycobacteriales</taxon>
        <taxon>Nocardiaceae</taxon>
        <taxon>Nocardia</taxon>
    </lineage>
</organism>
<feature type="transmembrane region" description="Helical" evidence="5">
    <location>
        <begin position="59"/>
        <end position="77"/>
    </location>
</feature>
<dbReference type="Pfam" id="PF13564">
    <property type="entry name" value="DoxX_2"/>
    <property type="match status" value="1"/>
</dbReference>
<evidence type="ECO:0000313" key="6">
    <source>
        <dbReference type="EMBL" id="GAA5059858.1"/>
    </source>
</evidence>
<feature type="transmembrane region" description="Helical" evidence="5">
    <location>
        <begin position="84"/>
        <end position="102"/>
    </location>
</feature>
<evidence type="ECO:0008006" key="8">
    <source>
        <dbReference type="Google" id="ProtNLM"/>
    </source>
</evidence>
<evidence type="ECO:0000256" key="2">
    <source>
        <dbReference type="ARBA" id="ARBA00022692"/>
    </source>
</evidence>
<comment type="subcellular location">
    <subcellularLocation>
        <location evidence="1">Membrane</location>
        <topology evidence="1">Multi-pass membrane protein</topology>
    </subcellularLocation>
</comment>
<comment type="caution">
    <text evidence="6">The sequence shown here is derived from an EMBL/GenBank/DDBJ whole genome shotgun (WGS) entry which is preliminary data.</text>
</comment>
<dbReference type="EMBL" id="BAABJM010000003">
    <property type="protein sequence ID" value="GAA5059858.1"/>
    <property type="molecule type" value="Genomic_DNA"/>
</dbReference>
<evidence type="ECO:0000313" key="7">
    <source>
        <dbReference type="Proteomes" id="UP001500603"/>
    </source>
</evidence>
<reference evidence="7" key="1">
    <citation type="journal article" date="2019" name="Int. J. Syst. Evol. Microbiol.">
        <title>The Global Catalogue of Microorganisms (GCM) 10K type strain sequencing project: providing services to taxonomists for standard genome sequencing and annotation.</title>
        <authorList>
            <consortium name="The Broad Institute Genomics Platform"/>
            <consortium name="The Broad Institute Genome Sequencing Center for Infectious Disease"/>
            <person name="Wu L."/>
            <person name="Ma J."/>
        </authorList>
    </citation>
    <scope>NUCLEOTIDE SEQUENCE [LARGE SCALE GENOMIC DNA]</scope>
    <source>
        <strain evidence="7">JCM 18298</strain>
    </source>
</reference>
<feature type="transmembrane region" description="Helical" evidence="5">
    <location>
        <begin position="108"/>
        <end position="124"/>
    </location>
</feature>
<keyword evidence="3 5" id="KW-1133">Transmembrane helix</keyword>
<feature type="transmembrane region" description="Helical" evidence="5">
    <location>
        <begin position="20"/>
        <end position="39"/>
    </location>
</feature>
<evidence type="ECO:0000256" key="5">
    <source>
        <dbReference type="SAM" id="Phobius"/>
    </source>
</evidence>